<dbReference type="GO" id="GO:0005525">
    <property type="term" value="F:GTP binding"/>
    <property type="evidence" value="ECO:0007669"/>
    <property type="project" value="UniProtKB-UniRule"/>
</dbReference>
<dbReference type="Gene3D" id="3.30.300.20">
    <property type="match status" value="1"/>
</dbReference>
<dbReference type="InterPro" id="IPR015946">
    <property type="entry name" value="KH_dom-like_a/b"/>
</dbReference>
<feature type="binding site" evidence="8">
    <location>
        <begin position="21"/>
        <end position="28"/>
    </location>
    <ligand>
        <name>GTP</name>
        <dbReference type="ChEBI" id="CHEBI:37565"/>
    </ligand>
</feature>
<dbReference type="InterPro" id="IPR004044">
    <property type="entry name" value="KH_dom_type_2"/>
</dbReference>
<evidence type="ECO:0000313" key="13">
    <source>
        <dbReference type="EMBL" id="KRK49400.1"/>
    </source>
</evidence>
<evidence type="ECO:0000256" key="7">
    <source>
        <dbReference type="ARBA" id="ARBA00023136"/>
    </source>
</evidence>
<keyword evidence="3 8" id="KW-0690">Ribosome biogenesis</keyword>
<feature type="domain" description="Era-type G" evidence="12">
    <location>
        <begin position="13"/>
        <end position="180"/>
    </location>
</feature>
<organism evidence="13 14">
    <name type="scientific">Secundilactobacillus kimchicus JCM 15530</name>
    <dbReference type="NCBI Taxonomy" id="1302272"/>
    <lineage>
        <taxon>Bacteria</taxon>
        <taxon>Bacillati</taxon>
        <taxon>Bacillota</taxon>
        <taxon>Bacilli</taxon>
        <taxon>Lactobacillales</taxon>
        <taxon>Lactobacillaceae</taxon>
        <taxon>Secundilactobacillus</taxon>
    </lineage>
</organism>
<reference evidence="13 14" key="1">
    <citation type="journal article" date="2015" name="Genome Announc.">
        <title>Expanding the biotechnology potential of lactobacilli through comparative genomics of 213 strains and associated genera.</title>
        <authorList>
            <person name="Sun Z."/>
            <person name="Harris H.M."/>
            <person name="McCann A."/>
            <person name="Guo C."/>
            <person name="Argimon S."/>
            <person name="Zhang W."/>
            <person name="Yang X."/>
            <person name="Jeffery I.B."/>
            <person name="Cooney J.C."/>
            <person name="Kagawa T.F."/>
            <person name="Liu W."/>
            <person name="Song Y."/>
            <person name="Salvetti E."/>
            <person name="Wrobel A."/>
            <person name="Rasinkangas P."/>
            <person name="Parkhill J."/>
            <person name="Rea M.C."/>
            <person name="O'Sullivan O."/>
            <person name="Ritari J."/>
            <person name="Douillard F.P."/>
            <person name="Paul Ross R."/>
            <person name="Yang R."/>
            <person name="Briner A.E."/>
            <person name="Felis G.E."/>
            <person name="de Vos W.M."/>
            <person name="Barrangou R."/>
            <person name="Klaenhammer T.R."/>
            <person name="Caufield P.W."/>
            <person name="Cui Y."/>
            <person name="Zhang H."/>
            <person name="O'Toole P.W."/>
        </authorList>
    </citation>
    <scope>NUCLEOTIDE SEQUENCE [LARGE SCALE GENOMIC DNA]</scope>
    <source>
        <strain evidence="13 14">JCM 15530</strain>
    </source>
</reference>
<evidence type="ECO:0000259" key="12">
    <source>
        <dbReference type="PROSITE" id="PS51713"/>
    </source>
</evidence>
<dbReference type="Gene3D" id="3.40.50.300">
    <property type="entry name" value="P-loop containing nucleotide triphosphate hydrolases"/>
    <property type="match status" value="1"/>
</dbReference>
<evidence type="ECO:0000256" key="2">
    <source>
        <dbReference type="ARBA" id="ARBA00020484"/>
    </source>
</evidence>
<dbReference type="SUPFAM" id="SSF52540">
    <property type="entry name" value="P-loop containing nucleoside triphosphate hydrolases"/>
    <property type="match status" value="1"/>
</dbReference>
<dbReference type="GO" id="GO:0000028">
    <property type="term" value="P:ribosomal small subunit assembly"/>
    <property type="evidence" value="ECO:0007669"/>
    <property type="project" value="TreeGrafter"/>
</dbReference>
<evidence type="ECO:0000256" key="10">
    <source>
        <dbReference type="RuleBase" id="RU003761"/>
    </source>
</evidence>
<dbReference type="PROSITE" id="PS51713">
    <property type="entry name" value="G_ERA"/>
    <property type="match status" value="1"/>
</dbReference>
<dbReference type="PANTHER" id="PTHR42698:SF1">
    <property type="entry name" value="GTPASE ERA, MITOCHONDRIAL"/>
    <property type="match status" value="1"/>
</dbReference>
<dbReference type="CDD" id="cd04163">
    <property type="entry name" value="Era"/>
    <property type="match status" value="1"/>
</dbReference>
<dbReference type="Pfam" id="PF01926">
    <property type="entry name" value="MMR_HSR1"/>
    <property type="match status" value="1"/>
</dbReference>
<dbReference type="NCBIfam" id="NF000908">
    <property type="entry name" value="PRK00089.1"/>
    <property type="match status" value="1"/>
</dbReference>
<dbReference type="FunFam" id="3.30.300.20:FF:000003">
    <property type="entry name" value="GTPase Era"/>
    <property type="match status" value="1"/>
</dbReference>
<keyword evidence="7 8" id="KW-0472">Membrane</keyword>
<feature type="domain" description="KH type-2" evidence="11">
    <location>
        <begin position="203"/>
        <end position="288"/>
    </location>
</feature>
<dbReference type="InterPro" id="IPR009019">
    <property type="entry name" value="KH_sf_prok-type"/>
</dbReference>
<feature type="region of interest" description="G4" evidence="9">
    <location>
        <begin position="130"/>
        <end position="133"/>
    </location>
</feature>
<dbReference type="FunFam" id="3.40.50.300:FF:000094">
    <property type="entry name" value="GTPase Era"/>
    <property type="match status" value="1"/>
</dbReference>
<dbReference type="GO" id="GO:0043024">
    <property type="term" value="F:ribosomal small subunit binding"/>
    <property type="evidence" value="ECO:0007669"/>
    <property type="project" value="TreeGrafter"/>
</dbReference>
<dbReference type="InterPro" id="IPR027417">
    <property type="entry name" value="P-loop_NTPase"/>
</dbReference>
<dbReference type="InterPro" id="IPR030388">
    <property type="entry name" value="G_ERA_dom"/>
</dbReference>
<dbReference type="PRINTS" id="PR00326">
    <property type="entry name" value="GTP1OBG"/>
</dbReference>
<feature type="binding site" evidence="8">
    <location>
        <begin position="130"/>
        <end position="133"/>
    </location>
    <ligand>
        <name>GTP</name>
        <dbReference type="ChEBI" id="CHEBI:37565"/>
    </ligand>
</feature>
<evidence type="ECO:0000256" key="4">
    <source>
        <dbReference type="ARBA" id="ARBA00022741"/>
    </source>
</evidence>
<dbReference type="GO" id="GO:0005886">
    <property type="term" value="C:plasma membrane"/>
    <property type="evidence" value="ECO:0007669"/>
    <property type="project" value="UniProtKB-SubCell"/>
</dbReference>
<evidence type="ECO:0000256" key="5">
    <source>
        <dbReference type="ARBA" id="ARBA00022884"/>
    </source>
</evidence>
<comment type="caution">
    <text evidence="13">The sequence shown here is derived from an EMBL/GenBank/DDBJ whole genome shotgun (WGS) entry which is preliminary data.</text>
</comment>
<dbReference type="OrthoDB" id="9805918at2"/>
<dbReference type="NCBIfam" id="TIGR00231">
    <property type="entry name" value="small_GTP"/>
    <property type="match status" value="1"/>
</dbReference>
<sequence length="307" mass="34304">MNGGTQLDNPNYKSGFVAIVGRPNVGKSTLLNRVVGQKVAIMSDKAQTTRNKIQGIYTTDDAQIVFIDTPGIHKPKSQLGDFMVKSALSSLNEVDAVLMMVNATQTRGAGDNFIIDRLKTVTKPVYLIINKIDQIHPDDLLVLIDQYKDALDWADVLPISALEGNNVETLLETLTKQLPNGPQYYPDDQVTDHPERFVISELIREKVLQLTRQEVPHSVAVVIDKISRQNEQKIHVQATIVVERPTQKGILIGKGGSMLKKIGTLARQDIEHLLADKVFLELWVKVVPGWRDKPSALQSYGYRKDDY</sequence>
<dbReference type="CDD" id="cd22534">
    <property type="entry name" value="KH-II_Era"/>
    <property type="match status" value="1"/>
</dbReference>
<dbReference type="InterPro" id="IPR005662">
    <property type="entry name" value="GTPase_Era-like"/>
</dbReference>
<dbReference type="InterPro" id="IPR006073">
    <property type="entry name" value="GTP-bd"/>
</dbReference>
<evidence type="ECO:0000256" key="9">
    <source>
        <dbReference type="PROSITE-ProRule" id="PRU01050"/>
    </source>
</evidence>
<evidence type="ECO:0000256" key="6">
    <source>
        <dbReference type="ARBA" id="ARBA00023134"/>
    </source>
</evidence>
<dbReference type="Pfam" id="PF07650">
    <property type="entry name" value="KH_2"/>
    <property type="match status" value="1"/>
</dbReference>
<comment type="similarity">
    <text evidence="1 8 9 10">Belongs to the TRAFAC class TrmE-Era-EngA-EngB-Septin-like GTPase superfamily. Era GTPase family.</text>
</comment>
<keyword evidence="8" id="KW-0963">Cytoplasm</keyword>
<dbReference type="GO" id="GO:0003924">
    <property type="term" value="F:GTPase activity"/>
    <property type="evidence" value="ECO:0007669"/>
    <property type="project" value="UniProtKB-UniRule"/>
</dbReference>
<evidence type="ECO:0000256" key="3">
    <source>
        <dbReference type="ARBA" id="ARBA00022517"/>
    </source>
</evidence>
<evidence type="ECO:0000259" key="11">
    <source>
        <dbReference type="PROSITE" id="PS50823"/>
    </source>
</evidence>
<comment type="subcellular location">
    <subcellularLocation>
        <location evidence="8">Cytoplasm</location>
    </subcellularLocation>
    <subcellularLocation>
        <location evidence="8">Cell membrane</location>
        <topology evidence="8">Peripheral membrane protein</topology>
    </subcellularLocation>
</comment>
<dbReference type="PANTHER" id="PTHR42698">
    <property type="entry name" value="GTPASE ERA"/>
    <property type="match status" value="1"/>
</dbReference>
<comment type="function">
    <text evidence="8">An essential GTPase that binds both GDP and GTP, with rapid nucleotide exchange. Plays a role in 16S rRNA processing and 30S ribosomal subunit biogenesis and possibly also in cell cycle regulation and energy metabolism.</text>
</comment>
<keyword evidence="14" id="KW-1185">Reference proteome</keyword>
<dbReference type="GO" id="GO:0070181">
    <property type="term" value="F:small ribosomal subunit rRNA binding"/>
    <property type="evidence" value="ECO:0007669"/>
    <property type="project" value="UniProtKB-UniRule"/>
</dbReference>
<feature type="region of interest" description="G2" evidence="9">
    <location>
        <begin position="47"/>
        <end position="51"/>
    </location>
</feature>
<dbReference type="InterPro" id="IPR005225">
    <property type="entry name" value="Small_GTP-bd"/>
</dbReference>
<comment type="subunit">
    <text evidence="8">Monomer.</text>
</comment>
<name>A0A0R1HSE3_9LACO</name>
<protein>
    <recommendedName>
        <fullName evidence="2 8">GTPase Era</fullName>
    </recommendedName>
</protein>
<gene>
    <name evidence="8" type="primary">era</name>
    <name evidence="13" type="ORF">FC96_GL000325</name>
</gene>
<dbReference type="STRING" id="1302272.FC96_GL000325"/>
<keyword evidence="4 8" id="KW-0547">Nucleotide-binding</keyword>
<evidence type="ECO:0000313" key="14">
    <source>
        <dbReference type="Proteomes" id="UP000050911"/>
    </source>
</evidence>
<accession>A0A0R1HSE3</accession>
<dbReference type="PROSITE" id="PS50823">
    <property type="entry name" value="KH_TYPE_2"/>
    <property type="match status" value="1"/>
</dbReference>
<keyword evidence="8" id="KW-0699">rRNA-binding</keyword>
<dbReference type="Proteomes" id="UP000050911">
    <property type="component" value="Unassembled WGS sequence"/>
</dbReference>
<evidence type="ECO:0000256" key="8">
    <source>
        <dbReference type="HAMAP-Rule" id="MF_00367"/>
    </source>
</evidence>
<keyword evidence="5 8" id="KW-0694">RNA-binding</keyword>
<feature type="region of interest" description="G1" evidence="9">
    <location>
        <begin position="21"/>
        <end position="28"/>
    </location>
</feature>
<keyword evidence="8" id="KW-1003">Cell membrane</keyword>
<dbReference type="GO" id="GO:0005829">
    <property type="term" value="C:cytosol"/>
    <property type="evidence" value="ECO:0007669"/>
    <property type="project" value="TreeGrafter"/>
</dbReference>
<feature type="region of interest" description="G3" evidence="9">
    <location>
        <begin position="68"/>
        <end position="71"/>
    </location>
</feature>
<dbReference type="PATRIC" id="fig|1302272.5.peg.322"/>
<keyword evidence="6 8" id="KW-0342">GTP-binding</keyword>
<dbReference type="AlphaFoldDB" id="A0A0R1HSE3"/>
<dbReference type="HAMAP" id="MF_00367">
    <property type="entry name" value="GTPase_Era"/>
    <property type="match status" value="1"/>
</dbReference>
<dbReference type="SUPFAM" id="SSF54814">
    <property type="entry name" value="Prokaryotic type KH domain (KH-domain type II)"/>
    <property type="match status" value="1"/>
</dbReference>
<dbReference type="EMBL" id="AZCX01000001">
    <property type="protein sequence ID" value="KRK49400.1"/>
    <property type="molecule type" value="Genomic_DNA"/>
</dbReference>
<evidence type="ECO:0000256" key="1">
    <source>
        <dbReference type="ARBA" id="ARBA00007921"/>
    </source>
</evidence>
<feature type="binding site" evidence="8">
    <location>
        <begin position="68"/>
        <end position="72"/>
    </location>
    <ligand>
        <name>GTP</name>
        <dbReference type="ChEBI" id="CHEBI:37565"/>
    </ligand>
</feature>
<feature type="region of interest" description="G5" evidence="9">
    <location>
        <begin position="159"/>
        <end position="161"/>
    </location>
</feature>
<dbReference type="NCBIfam" id="TIGR00436">
    <property type="entry name" value="era"/>
    <property type="match status" value="1"/>
</dbReference>
<proteinExistence type="inferred from homology"/>